<dbReference type="EMBL" id="BAABAL010000009">
    <property type="protein sequence ID" value="GAA4007052.1"/>
    <property type="molecule type" value="Genomic_DNA"/>
</dbReference>
<sequence length="139" mass="14689">MASARRRTMIIIFALVLATALGGLAGYLLTPERPATAEEFDAGGPPPPEAAETVRRLLSGDRAERDSALSPEVRELVGAAATLPPGTKLVLDADGWSGDASPYASATATVTLPGQAPRRVVFGFERADGLWRLLFEEEL</sequence>
<protein>
    <recommendedName>
        <fullName evidence="3">DUF4878 domain-containing protein</fullName>
    </recommendedName>
</protein>
<evidence type="ECO:0000313" key="2">
    <source>
        <dbReference type="Proteomes" id="UP001501747"/>
    </source>
</evidence>
<gene>
    <name evidence="1" type="ORF">GCM10022247_31190</name>
</gene>
<evidence type="ECO:0008006" key="3">
    <source>
        <dbReference type="Google" id="ProtNLM"/>
    </source>
</evidence>
<keyword evidence="2" id="KW-1185">Reference proteome</keyword>
<dbReference type="Proteomes" id="UP001501747">
    <property type="component" value="Unassembled WGS sequence"/>
</dbReference>
<name>A0ABP7S5R3_9PSEU</name>
<organism evidence="1 2">
    <name type="scientific">Allokutzneria multivorans</name>
    <dbReference type="NCBI Taxonomy" id="1142134"/>
    <lineage>
        <taxon>Bacteria</taxon>
        <taxon>Bacillati</taxon>
        <taxon>Actinomycetota</taxon>
        <taxon>Actinomycetes</taxon>
        <taxon>Pseudonocardiales</taxon>
        <taxon>Pseudonocardiaceae</taxon>
        <taxon>Allokutzneria</taxon>
    </lineage>
</organism>
<comment type="caution">
    <text evidence="1">The sequence shown here is derived from an EMBL/GenBank/DDBJ whole genome shotgun (WGS) entry which is preliminary data.</text>
</comment>
<proteinExistence type="predicted"/>
<evidence type="ECO:0000313" key="1">
    <source>
        <dbReference type="EMBL" id="GAA4007052.1"/>
    </source>
</evidence>
<dbReference type="RefSeq" id="WP_344875260.1">
    <property type="nucleotide sequence ID" value="NZ_BAABAL010000009.1"/>
</dbReference>
<accession>A0ABP7S5R3</accession>
<reference evidence="2" key="1">
    <citation type="journal article" date="2019" name="Int. J. Syst. Evol. Microbiol.">
        <title>The Global Catalogue of Microorganisms (GCM) 10K type strain sequencing project: providing services to taxonomists for standard genome sequencing and annotation.</title>
        <authorList>
            <consortium name="The Broad Institute Genomics Platform"/>
            <consortium name="The Broad Institute Genome Sequencing Center for Infectious Disease"/>
            <person name="Wu L."/>
            <person name="Ma J."/>
        </authorList>
    </citation>
    <scope>NUCLEOTIDE SEQUENCE [LARGE SCALE GENOMIC DNA]</scope>
    <source>
        <strain evidence="2">JCM 17342</strain>
    </source>
</reference>